<evidence type="ECO:0000256" key="1">
    <source>
        <dbReference type="SAM" id="Phobius"/>
    </source>
</evidence>
<reference evidence="2 3" key="1">
    <citation type="submission" date="2023-01" db="EMBL/GenBank/DDBJ databases">
        <title>Psychrosphaera sp. nov., isolated from marine algae.</title>
        <authorList>
            <person name="Bayburt H."/>
            <person name="Choi B.J."/>
            <person name="Kim J.M."/>
            <person name="Choi D.G."/>
            <person name="Jeon C.O."/>
        </authorList>
    </citation>
    <scope>NUCLEOTIDE SEQUENCE [LARGE SCALE GENOMIC DNA]</scope>
    <source>
        <strain evidence="2 3">G1-22</strain>
    </source>
</reference>
<proteinExistence type="predicted"/>
<gene>
    <name evidence="2" type="ORF">PN838_08845</name>
</gene>
<feature type="transmembrane region" description="Helical" evidence="1">
    <location>
        <begin position="9"/>
        <end position="29"/>
    </location>
</feature>
<protein>
    <recommendedName>
        <fullName evidence="4">ABC transporter permease</fullName>
    </recommendedName>
</protein>
<sequence>MTTRTTRPVFYLIAIIIPFVLLGLAEVGLRTFGFGKTVPLFVESADMLRLSPT</sequence>
<evidence type="ECO:0000313" key="2">
    <source>
        <dbReference type="EMBL" id="MDC2888863.1"/>
    </source>
</evidence>
<comment type="caution">
    <text evidence="2">The sequence shown here is derived from an EMBL/GenBank/DDBJ whole genome shotgun (WGS) entry which is preliminary data.</text>
</comment>
<organism evidence="2 3">
    <name type="scientific">Psychrosphaera algicola</name>
    <dbReference type="NCBI Taxonomy" id="3023714"/>
    <lineage>
        <taxon>Bacteria</taxon>
        <taxon>Pseudomonadati</taxon>
        <taxon>Pseudomonadota</taxon>
        <taxon>Gammaproteobacteria</taxon>
        <taxon>Alteromonadales</taxon>
        <taxon>Pseudoalteromonadaceae</taxon>
        <taxon>Psychrosphaera</taxon>
    </lineage>
</organism>
<keyword evidence="1" id="KW-0812">Transmembrane</keyword>
<dbReference type="Proteomes" id="UP001528411">
    <property type="component" value="Unassembled WGS sequence"/>
</dbReference>
<keyword evidence="3" id="KW-1185">Reference proteome</keyword>
<accession>A0ABT5FBD7</accession>
<dbReference type="RefSeq" id="WP_272180425.1">
    <property type="nucleotide sequence ID" value="NZ_JAQOMS010000002.1"/>
</dbReference>
<name>A0ABT5FBD7_9GAMM</name>
<evidence type="ECO:0000313" key="3">
    <source>
        <dbReference type="Proteomes" id="UP001528411"/>
    </source>
</evidence>
<keyword evidence="1" id="KW-0472">Membrane</keyword>
<keyword evidence="1" id="KW-1133">Transmembrane helix</keyword>
<dbReference type="EMBL" id="JAQOMS010000002">
    <property type="protein sequence ID" value="MDC2888863.1"/>
    <property type="molecule type" value="Genomic_DNA"/>
</dbReference>
<evidence type="ECO:0008006" key="4">
    <source>
        <dbReference type="Google" id="ProtNLM"/>
    </source>
</evidence>